<evidence type="ECO:0000313" key="2">
    <source>
        <dbReference type="Proteomes" id="UP000036681"/>
    </source>
</evidence>
<accession>A0A0M3HS74</accession>
<organism evidence="2 3">
    <name type="scientific">Ascaris lumbricoides</name>
    <name type="common">Giant roundworm</name>
    <dbReference type="NCBI Taxonomy" id="6252"/>
    <lineage>
        <taxon>Eukaryota</taxon>
        <taxon>Metazoa</taxon>
        <taxon>Ecdysozoa</taxon>
        <taxon>Nematoda</taxon>
        <taxon>Chromadorea</taxon>
        <taxon>Rhabditida</taxon>
        <taxon>Spirurina</taxon>
        <taxon>Ascaridomorpha</taxon>
        <taxon>Ascaridoidea</taxon>
        <taxon>Ascarididae</taxon>
        <taxon>Ascaris</taxon>
    </lineage>
</organism>
<dbReference type="Pfam" id="PF00011">
    <property type="entry name" value="HSP20"/>
    <property type="match status" value="1"/>
</dbReference>
<proteinExistence type="predicted"/>
<evidence type="ECO:0000313" key="3">
    <source>
        <dbReference type="WBParaSite" id="ALUE_0000528401-mRNA-1"/>
    </source>
</evidence>
<dbReference type="CDD" id="cd06464">
    <property type="entry name" value="ACD_sHsps-like"/>
    <property type="match status" value="1"/>
</dbReference>
<dbReference type="SUPFAM" id="SSF49764">
    <property type="entry name" value="HSP20-like chaperones"/>
    <property type="match status" value="1"/>
</dbReference>
<name>A0A0M3HS74_ASCLU</name>
<dbReference type="WBParaSite" id="ALUE_0000528401-mRNA-1">
    <property type="protein sequence ID" value="ALUE_0000528401-mRNA-1"/>
    <property type="gene ID" value="ALUE_0000528401"/>
</dbReference>
<dbReference type="Gene3D" id="2.60.40.790">
    <property type="match status" value="1"/>
</dbReference>
<evidence type="ECO:0000259" key="1">
    <source>
        <dbReference type="Pfam" id="PF00011"/>
    </source>
</evidence>
<keyword evidence="2" id="KW-1185">Reference proteome</keyword>
<dbReference type="Proteomes" id="UP000036681">
    <property type="component" value="Unplaced"/>
</dbReference>
<sequence length="179" mass="20986">MLSDMDRTVNQFGGKSKIIRRRSSCEWEIPSGEAGKFARIKNTPEEFKAKIDLGFFSEYKPEDIDVQIYGYDLQIHADQQEPTIANLPRRRLSRQYRLPDDTDLETIKLKRNLNNVDVEAKKPTHRMRWFLSFTSIGRPKRIVVDELTTHDHILKRPGIECIHSCNTIELRKVPKEISY</sequence>
<dbReference type="AlphaFoldDB" id="A0A0M3HS74"/>
<dbReference type="InterPro" id="IPR008978">
    <property type="entry name" value="HSP20-like_chaperone"/>
</dbReference>
<protein>
    <submittedName>
        <fullName evidence="3">SHSP domain-containing protein</fullName>
    </submittedName>
</protein>
<dbReference type="InterPro" id="IPR002068">
    <property type="entry name" value="A-crystallin/Hsp20_dom"/>
</dbReference>
<reference evidence="3" key="1">
    <citation type="submission" date="2017-02" db="UniProtKB">
        <authorList>
            <consortium name="WormBaseParasite"/>
        </authorList>
    </citation>
    <scope>IDENTIFICATION</scope>
</reference>
<feature type="domain" description="SHSP" evidence="1">
    <location>
        <begin position="40"/>
        <end position="110"/>
    </location>
</feature>